<protein>
    <submittedName>
        <fullName evidence="2">Protein N-acetyltransferase, RimJ/RimL family</fullName>
    </submittedName>
</protein>
<accession>A0A1I0WRF7</accession>
<dbReference type="STRING" id="490629.SAMN05216266_102148"/>
<reference evidence="3" key="1">
    <citation type="submission" date="2016-10" db="EMBL/GenBank/DDBJ databases">
        <authorList>
            <person name="Varghese N."/>
            <person name="Submissions S."/>
        </authorList>
    </citation>
    <scope>NUCLEOTIDE SEQUENCE [LARGE SCALE GENOMIC DNA]</scope>
    <source>
        <strain evidence="3">CGMCC 4.3568</strain>
    </source>
</reference>
<dbReference type="InterPro" id="IPR051531">
    <property type="entry name" value="N-acetyltransferase"/>
</dbReference>
<dbReference type="Proteomes" id="UP000243799">
    <property type="component" value="Unassembled WGS sequence"/>
</dbReference>
<dbReference type="PROSITE" id="PS51186">
    <property type="entry name" value="GNAT"/>
    <property type="match status" value="1"/>
</dbReference>
<keyword evidence="2" id="KW-0808">Transferase</keyword>
<sequence length="170" mass="19353">MPPDLRREIRTERLLLRPMTEADTLALVRIHADPETNRHNPRAPSEERSRELVADFLRHWEIHGFGYWTVAEAATGTVIGAGGVQTNDHEGEAVLNLYYRFAPRYWGQGFAPEMAAAAVGWAEREVPDRPVVVVTNVDNAQARRVAEKLGFLERKRGPYEGADAVYYRRR</sequence>
<dbReference type="InterPro" id="IPR016181">
    <property type="entry name" value="Acyl_CoA_acyltransferase"/>
</dbReference>
<dbReference type="PANTHER" id="PTHR43792:SF1">
    <property type="entry name" value="N-ACETYLTRANSFERASE DOMAIN-CONTAINING PROTEIN"/>
    <property type="match status" value="1"/>
</dbReference>
<evidence type="ECO:0000313" key="2">
    <source>
        <dbReference type="EMBL" id="SFA91201.1"/>
    </source>
</evidence>
<dbReference type="AlphaFoldDB" id="A0A1I0WRF7"/>
<name>A0A1I0WRF7_9PSEU</name>
<evidence type="ECO:0000259" key="1">
    <source>
        <dbReference type="PROSITE" id="PS51186"/>
    </source>
</evidence>
<dbReference type="Pfam" id="PF13302">
    <property type="entry name" value="Acetyltransf_3"/>
    <property type="match status" value="1"/>
</dbReference>
<proteinExistence type="predicted"/>
<feature type="domain" description="N-acetyltransferase" evidence="1">
    <location>
        <begin position="14"/>
        <end position="170"/>
    </location>
</feature>
<dbReference type="RefSeq" id="WP_091670188.1">
    <property type="nucleotide sequence ID" value="NZ_FOKG01000002.1"/>
</dbReference>
<dbReference type="SUPFAM" id="SSF55729">
    <property type="entry name" value="Acyl-CoA N-acyltransferases (Nat)"/>
    <property type="match status" value="1"/>
</dbReference>
<evidence type="ECO:0000313" key="3">
    <source>
        <dbReference type="Proteomes" id="UP000243799"/>
    </source>
</evidence>
<dbReference type="Gene3D" id="3.40.630.30">
    <property type="match status" value="1"/>
</dbReference>
<dbReference type="OrthoDB" id="3533156at2"/>
<dbReference type="PANTHER" id="PTHR43792">
    <property type="entry name" value="GNAT FAMILY, PUTATIVE (AFU_ORTHOLOGUE AFUA_3G00765)-RELATED-RELATED"/>
    <property type="match status" value="1"/>
</dbReference>
<dbReference type="GO" id="GO:0016747">
    <property type="term" value="F:acyltransferase activity, transferring groups other than amino-acyl groups"/>
    <property type="evidence" value="ECO:0007669"/>
    <property type="project" value="InterPro"/>
</dbReference>
<organism evidence="2 3">
    <name type="scientific">Amycolatopsis marina</name>
    <dbReference type="NCBI Taxonomy" id="490629"/>
    <lineage>
        <taxon>Bacteria</taxon>
        <taxon>Bacillati</taxon>
        <taxon>Actinomycetota</taxon>
        <taxon>Actinomycetes</taxon>
        <taxon>Pseudonocardiales</taxon>
        <taxon>Pseudonocardiaceae</taxon>
        <taxon>Amycolatopsis</taxon>
    </lineage>
</organism>
<keyword evidence="3" id="KW-1185">Reference proteome</keyword>
<dbReference type="InterPro" id="IPR000182">
    <property type="entry name" value="GNAT_dom"/>
</dbReference>
<gene>
    <name evidence="2" type="ORF">SAMN05216266_102148</name>
</gene>
<dbReference type="EMBL" id="FOKG01000002">
    <property type="protein sequence ID" value="SFA91201.1"/>
    <property type="molecule type" value="Genomic_DNA"/>
</dbReference>